<feature type="transmembrane region" description="Helical" evidence="7">
    <location>
        <begin position="430"/>
        <end position="451"/>
    </location>
</feature>
<dbReference type="PANTHER" id="PTHR42770:SF15">
    <property type="entry name" value="GLUTAMATE_GAMMA-AMINOBUTYRATE ANTIPORTER-RELATED"/>
    <property type="match status" value="1"/>
</dbReference>
<dbReference type="GO" id="GO:0005886">
    <property type="term" value="C:plasma membrane"/>
    <property type="evidence" value="ECO:0007669"/>
    <property type="project" value="UniProtKB-SubCell"/>
</dbReference>
<keyword evidence="9" id="KW-1185">Reference proteome</keyword>
<feature type="transmembrane region" description="Helical" evidence="7">
    <location>
        <begin position="398"/>
        <end position="418"/>
    </location>
</feature>
<evidence type="ECO:0000256" key="4">
    <source>
        <dbReference type="ARBA" id="ARBA00022692"/>
    </source>
</evidence>
<keyword evidence="6 7" id="KW-0472">Membrane</keyword>
<evidence type="ECO:0000256" key="1">
    <source>
        <dbReference type="ARBA" id="ARBA00004651"/>
    </source>
</evidence>
<dbReference type="OrthoDB" id="9791588at2"/>
<keyword evidence="4 7" id="KW-0812">Transmembrane</keyword>
<reference evidence="9" key="1">
    <citation type="submission" date="2019-03" db="EMBL/GenBank/DDBJ databases">
        <title>Weissella sp. 26KH-42 Genome sequencing.</title>
        <authorList>
            <person name="Heo J."/>
            <person name="Kim S.-J."/>
            <person name="Kim J.-S."/>
            <person name="Hong S.-B."/>
            <person name="Kwon S.-W."/>
        </authorList>
    </citation>
    <scope>NUCLEOTIDE SEQUENCE [LARGE SCALE GENOMIC DNA]</scope>
    <source>
        <strain evidence="9">26KH-42</strain>
    </source>
</reference>
<evidence type="ECO:0000256" key="3">
    <source>
        <dbReference type="ARBA" id="ARBA00022475"/>
    </source>
</evidence>
<dbReference type="EMBL" id="CP037940">
    <property type="protein sequence ID" value="QBO37454.1"/>
    <property type="molecule type" value="Genomic_DNA"/>
</dbReference>
<feature type="transmembrane region" description="Helical" evidence="7">
    <location>
        <begin position="72"/>
        <end position="96"/>
    </location>
</feature>
<sequence>MGFFALTATMVLDVYEYPTFATSQLNLMFFLIVGGILWFFPVALCSAEMATIPQWEKGGVFTWVSETLGERWGFTAIFFQWFQITVGFVTMIYFMLSALTEVFGWQILDQNPVYKTLAVLAIFWLVTLSQLWGTKVTDKLIKFTFSLGVVVPAVLLLAFCIIYVAQGNPLAFSGSGRNLLPNFHDAATLVVFVSFILSYMGVEASATYSNELKNVQRNYPIAMIMLVVFAIVINSIGGLSVGAIISQGDLSLSGGVMQAFDAYLVHFGIDSAILVKILAFLVAFGILGEVSSWVLGPVSGLYMAAQRGLLPPLFRKTNKHEVPVPIVLLQGALVSVWTIVLTLFGGGNNVSFQVALSLTAVIYGLMYVIFFTSYFKLVHKMPALKGVYQVPGKKVGKTIIAGSGMVCTIVVLGISFVVPSSLPQASGLTYQLMLLGGALITLTLPFVIYHFNDKSQHVIIHKPIHLKATETNWLVRPAARGEHMIVSDEKRLRMAEQKVMQKIKTKL</sequence>
<dbReference type="KEGG" id="wei:EQG49_04950"/>
<comment type="subcellular location">
    <subcellularLocation>
        <location evidence="1">Cell membrane</location>
        <topology evidence="1">Multi-pass membrane protein</topology>
    </subcellularLocation>
</comment>
<name>A0A4P6YX65_9LACO</name>
<keyword evidence="3" id="KW-1003">Cell membrane</keyword>
<evidence type="ECO:0000256" key="6">
    <source>
        <dbReference type="ARBA" id="ARBA00023136"/>
    </source>
</evidence>
<dbReference type="InterPro" id="IPR002293">
    <property type="entry name" value="AA/rel_permease1"/>
</dbReference>
<dbReference type="GO" id="GO:0022857">
    <property type="term" value="F:transmembrane transporter activity"/>
    <property type="evidence" value="ECO:0007669"/>
    <property type="project" value="InterPro"/>
</dbReference>
<feature type="transmembrane region" description="Helical" evidence="7">
    <location>
        <begin position="326"/>
        <end position="346"/>
    </location>
</feature>
<evidence type="ECO:0000256" key="2">
    <source>
        <dbReference type="ARBA" id="ARBA00022448"/>
    </source>
</evidence>
<keyword evidence="5 7" id="KW-1133">Transmembrane helix</keyword>
<dbReference type="InterPro" id="IPR050367">
    <property type="entry name" value="APC_superfamily"/>
</dbReference>
<dbReference type="PANTHER" id="PTHR42770">
    <property type="entry name" value="AMINO ACID TRANSPORTER-RELATED"/>
    <property type="match status" value="1"/>
</dbReference>
<dbReference type="PIRSF" id="PIRSF006060">
    <property type="entry name" value="AA_transporter"/>
    <property type="match status" value="1"/>
</dbReference>
<feature type="transmembrane region" description="Helical" evidence="7">
    <location>
        <begin position="221"/>
        <end position="245"/>
    </location>
</feature>
<keyword evidence="2" id="KW-0813">Transport</keyword>
<dbReference type="Proteomes" id="UP000292886">
    <property type="component" value="Chromosome"/>
</dbReference>
<feature type="transmembrane region" description="Helical" evidence="7">
    <location>
        <begin position="27"/>
        <end position="51"/>
    </location>
</feature>
<dbReference type="Gene3D" id="1.20.1740.10">
    <property type="entry name" value="Amino acid/polyamine transporter I"/>
    <property type="match status" value="1"/>
</dbReference>
<proteinExistence type="predicted"/>
<feature type="transmembrane region" description="Helical" evidence="7">
    <location>
        <begin position="186"/>
        <end position="209"/>
    </location>
</feature>
<evidence type="ECO:0000313" key="9">
    <source>
        <dbReference type="Proteomes" id="UP000292886"/>
    </source>
</evidence>
<dbReference type="AlphaFoldDB" id="A0A4P6YX65"/>
<feature type="transmembrane region" description="Helical" evidence="7">
    <location>
        <begin position="352"/>
        <end position="377"/>
    </location>
</feature>
<feature type="transmembrane region" description="Helical" evidence="7">
    <location>
        <begin position="116"/>
        <end position="133"/>
    </location>
</feature>
<gene>
    <name evidence="8" type="ORF">EQG49_04950</name>
</gene>
<feature type="transmembrane region" description="Helical" evidence="7">
    <location>
        <begin position="145"/>
        <end position="166"/>
    </location>
</feature>
<accession>A0A4P6YX65</accession>
<dbReference type="Pfam" id="PF13520">
    <property type="entry name" value="AA_permease_2"/>
    <property type="match status" value="1"/>
</dbReference>
<organism evidence="8 9">
    <name type="scientific">Periweissella cryptocerci</name>
    <dbReference type="NCBI Taxonomy" id="2506420"/>
    <lineage>
        <taxon>Bacteria</taxon>
        <taxon>Bacillati</taxon>
        <taxon>Bacillota</taxon>
        <taxon>Bacilli</taxon>
        <taxon>Lactobacillales</taxon>
        <taxon>Lactobacillaceae</taxon>
        <taxon>Periweissella</taxon>
    </lineage>
</organism>
<protein>
    <submittedName>
        <fullName evidence="8">Amino acid permease</fullName>
    </submittedName>
</protein>
<evidence type="ECO:0000256" key="5">
    <source>
        <dbReference type="ARBA" id="ARBA00022989"/>
    </source>
</evidence>
<evidence type="ECO:0000313" key="8">
    <source>
        <dbReference type="EMBL" id="QBO37454.1"/>
    </source>
</evidence>
<evidence type="ECO:0000256" key="7">
    <source>
        <dbReference type="SAM" id="Phobius"/>
    </source>
</evidence>